<comment type="caution">
    <text evidence="3">The sequence shown here is derived from an EMBL/GenBank/DDBJ whole genome shotgun (WGS) entry which is preliminary data.</text>
</comment>
<proteinExistence type="predicted"/>
<evidence type="ECO:0000256" key="2">
    <source>
        <dbReference type="SAM" id="Phobius"/>
    </source>
</evidence>
<evidence type="ECO:0000313" key="4">
    <source>
        <dbReference type="Proteomes" id="UP000197528"/>
    </source>
</evidence>
<protein>
    <submittedName>
        <fullName evidence="3">Uncharacterized protein</fullName>
    </submittedName>
</protein>
<keyword evidence="2" id="KW-1133">Transmembrane helix</keyword>
<name>A0A254PUK5_9BURK</name>
<evidence type="ECO:0000313" key="3">
    <source>
        <dbReference type="EMBL" id="OWS70225.1"/>
    </source>
</evidence>
<dbReference type="Proteomes" id="UP000197528">
    <property type="component" value="Unassembled WGS sequence"/>
</dbReference>
<keyword evidence="2" id="KW-0472">Membrane</keyword>
<evidence type="ECO:0000256" key="1">
    <source>
        <dbReference type="SAM" id="MobiDB-lite"/>
    </source>
</evidence>
<feature type="region of interest" description="Disordered" evidence="1">
    <location>
        <begin position="73"/>
        <end position="113"/>
    </location>
</feature>
<dbReference type="AlphaFoldDB" id="A0A254PUK5"/>
<keyword evidence="2" id="KW-0812">Transmembrane</keyword>
<feature type="transmembrane region" description="Helical" evidence="2">
    <location>
        <begin position="20"/>
        <end position="42"/>
    </location>
</feature>
<dbReference type="EMBL" id="NGUP01000003">
    <property type="protein sequence ID" value="OWS70225.1"/>
    <property type="molecule type" value="Genomic_DNA"/>
</dbReference>
<sequence length="113" mass="12894">MPQLRQVTYKYLSDHQIDASQGFVLLEVIVAMSLILGSWMALVGTYQNLALRTAETESKRVQLRREFDAFEVSEQARASVSTNTKGQNYESSRVSHRHRTQHATSQPPSKNKR</sequence>
<keyword evidence="4" id="KW-1185">Reference proteome</keyword>
<feature type="compositionally biased region" description="Polar residues" evidence="1">
    <location>
        <begin position="76"/>
        <end position="92"/>
    </location>
</feature>
<feature type="compositionally biased region" description="Polar residues" evidence="1">
    <location>
        <begin position="102"/>
        <end position="113"/>
    </location>
</feature>
<accession>A0A254PUK5</accession>
<organism evidence="3 4">
    <name type="scientific">Polynucleobacter campilacus</name>
    <dbReference type="NCBI Taxonomy" id="1743163"/>
    <lineage>
        <taxon>Bacteria</taxon>
        <taxon>Pseudomonadati</taxon>
        <taxon>Pseudomonadota</taxon>
        <taxon>Betaproteobacteria</taxon>
        <taxon>Burkholderiales</taxon>
        <taxon>Burkholderiaceae</taxon>
        <taxon>Polynucleobacter</taxon>
    </lineage>
</organism>
<dbReference type="RefSeq" id="WP_088525810.1">
    <property type="nucleotide sequence ID" value="NZ_NGUP01000003.1"/>
</dbReference>
<dbReference type="OrthoDB" id="9135475at2"/>
<reference evidence="3 4" key="1">
    <citation type="submission" date="2017-05" db="EMBL/GenBank/DDBJ databases">
        <title>Genome of Polynucleobacter sp. MWH-Feld-100.</title>
        <authorList>
            <person name="Hahn M.W."/>
        </authorList>
    </citation>
    <scope>NUCLEOTIDE SEQUENCE [LARGE SCALE GENOMIC DNA]</scope>
    <source>
        <strain evidence="3 4">MWH-Feld-100</strain>
    </source>
</reference>
<gene>
    <name evidence="3" type="ORF">CBI31_07900</name>
</gene>